<keyword evidence="2" id="KW-1185">Reference proteome</keyword>
<dbReference type="AlphaFoldDB" id="A0A5D2FWR8"/>
<proteinExistence type="predicted"/>
<reference evidence="1 2" key="1">
    <citation type="submission" date="2019-06" db="EMBL/GenBank/DDBJ databases">
        <title>WGS assembly of Gossypium darwinii.</title>
        <authorList>
            <person name="Chen Z.J."/>
            <person name="Sreedasyam A."/>
            <person name="Ando A."/>
            <person name="Song Q."/>
            <person name="De L."/>
            <person name="Hulse-Kemp A."/>
            <person name="Ding M."/>
            <person name="Ye W."/>
            <person name="Kirkbride R."/>
            <person name="Jenkins J."/>
            <person name="Plott C."/>
            <person name="Lovell J."/>
            <person name="Lin Y.-M."/>
            <person name="Vaughn R."/>
            <person name="Liu B."/>
            <person name="Li W."/>
            <person name="Simpson S."/>
            <person name="Scheffler B."/>
            <person name="Saski C."/>
            <person name="Grover C."/>
            <person name="Hu G."/>
            <person name="Conover J."/>
            <person name="Carlson J."/>
            <person name="Shu S."/>
            <person name="Boston L."/>
            <person name="Williams M."/>
            <person name="Peterson D."/>
            <person name="Mcgee K."/>
            <person name="Jones D."/>
            <person name="Wendel J."/>
            <person name="Stelly D."/>
            <person name="Grimwood J."/>
            <person name="Schmutz J."/>
        </authorList>
    </citation>
    <scope>NUCLEOTIDE SEQUENCE [LARGE SCALE GENOMIC DNA]</scope>
    <source>
        <strain evidence="1">1808015.09</strain>
    </source>
</reference>
<organism evidence="1 2">
    <name type="scientific">Gossypium darwinii</name>
    <name type="common">Darwin's cotton</name>
    <name type="synonym">Gossypium barbadense var. darwinii</name>
    <dbReference type="NCBI Taxonomy" id="34276"/>
    <lineage>
        <taxon>Eukaryota</taxon>
        <taxon>Viridiplantae</taxon>
        <taxon>Streptophyta</taxon>
        <taxon>Embryophyta</taxon>
        <taxon>Tracheophyta</taxon>
        <taxon>Spermatophyta</taxon>
        <taxon>Magnoliopsida</taxon>
        <taxon>eudicotyledons</taxon>
        <taxon>Gunneridae</taxon>
        <taxon>Pentapetalae</taxon>
        <taxon>rosids</taxon>
        <taxon>malvids</taxon>
        <taxon>Malvales</taxon>
        <taxon>Malvaceae</taxon>
        <taxon>Malvoideae</taxon>
        <taxon>Gossypium</taxon>
    </lineage>
</organism>
<protein>
    <submittedName>
        <fullName evidence="1">Uncharacterized protein</fullName>
    </submittedName>
</protein>
<evidence type="ECO:0000313" key="2">
    <source>
        <dbReference type="Proteomes" id="UP000323506"/>
    </source>
</evidence>
<gene>
    <name evidence="1" type="ORF">ES288_A07G126000v1</name>
</gene>
<accession>A0A5D2FWR8</accession>
<sequence length="91" mass="10280">MALFHFAIKIKEKKHNGNLPYIIAKQISIVRASTWRHRRTTITLGGRPCVEESQSEARGVYGVEKPFVDVERGARRSRCGAWRLAAEVSSV</sequence>
<dbReference type="Proteomes" id="UP000323506">
    <property type="component" value="Chromosome A07"/>
</dbReference>
<name>A0A5D2FWR8_GOSDA</name>
<dbReference type="EMBL" id="CM017694">
    <property type="protein sequence ID" value="TYH09798.1"/>
    <property type="molecule type" value="Genomic_DNA"/>
</dbReference>
<evidence type="ECO:0000313" key="1">
    <source>
        <dbReference type="EMBL" id="TYH09798.1"/>
    </source>
</evidence>